<dbReference type="Pfam" id="PF26200">
    <property type="entry name" value="Rcat_RNF216"/>
    <property type="match status" value="1"/>
</dbReference>
<dbReference type="CDD" id="cd22585">
    <property type="entry name" value="Rcat_RBR_DEAH12-like"/>
    <property type="match status" value="1"/>
</dbReference>
<evidence type="ECO:0000259" key="16">
    <source>
        <dbReference type="PROSITE" id="PS51194"/>
    </source>
</evidence>
<keyword evidence="7" id="KW-0863">Zinc-finger</keyword>
<dbReference type="InterPro" id="IPR017907">
    <property type="entry name" value="Znf_RING_CS"/>
</dbReference>
<evidence type="ECO:0000256" key="13">
    <source>
        <dbReference type="ARBA" id="ARBA00047984"/>
    </source>
</evidence>
<dbReference type="InterPro" id="IPR014001">
    <property type="entry name" value="Helicase_ATP-bd"/>
</dbReference>
<feature type="domain" description="RING-type" evidence="17">
    <location>
        <begin position="1561"/>
        <end position="1773"/>
    </location>
</feature>
<dbReference type="InterPro" id="IPR056247">
    <property type="entry name" value="KH_DEAH11/12_2nd"/>
</dbReference>
<evidence type="ECO:0000256" key="3">
    <source>
        <dbReference type="ARBA" id="ARBA00022679"/>
    </source>
</evidence>
<dbReference type="GO" id="GO:0016787">
    <property type="term" value="F:hydrolase activity"/>
    <property type="evidence" value="ECO:0007669"/>
    <property type="project" value="UniProtKB-KW"/>
</dbReference>
<dbReference type="InterPro" id="IPR056245">
    <property type="entry name" value="KH_DEAH11/12"/>
</dbReference>
<dbReference type="InterPro" id="IPR056244">
    <property type="entry name" value="RRM_DEAH11/12"/>
</dbReference>
<dbReference type="GO" id="GO:0003723">
    <property type="term" value="F:RNA binding"/>
    <property type="evidence" value="ECO:0007669"/>
    <property type="project" value="TreeGrafter"/>
</dbReference>
<dbReference type="InterPro" id="IPR001650">
    <property type="entry name" value="Helicase_C-like"/>
</dbReference>
<dbReference type="Pfam" id="PF21010">
    <property type="entry name" value="HA2_C"/>
    <property type="match status" value="1"/>
</dbReference>
<dbReference type="Pfam" id="PF07717">
    <property type="entry name" value="OB_NTP_bind"/>
    <property type="match status" value="1"/>
</dbReference>
<comment type="caution">
    <text evidence="18">The sequence shown here is derived from an EMBL/GenBank/DDBJ whole genome shotgun (WGS) entry which is preliminary data.</text>
</comment>
<evidence type="ECO:0000313" key="18">
    <source>
        <dbReference type="EMBL" id="KAG6741481.1"/>
    </source>
</evidence>
<dbReference type="EMBL" id="JAAWWB010000034">
    <property type="protein sequence ID" value="KAG6741481.1"/>
    <property type="molecule type" value="Genomic_DNA"/>
</dbReference>
<dbReference type="PROSITE" id="PS00028">
    <property type="entry name" value="ZINC_FINGER_C2H2_1"/>
    <property type="match status" value="1"/>
</dbReference>
<protein>
    <recommendedName>
        <fullName evidence="2">RNA helicase</fullName>
        <ecNumber evidence="2">3.6.4.13</ecNumber>
    </recommendedName>
</protein>
<dbReference type="InterPro" id="IPR002867">
    <property type="entry name" value="IBR_dom"/>
</dbReference>
<evidence type="ECO:0000256" key="14">
    <source>
        <dbReference type="SAM" id="MobiDB-lite"/>
    </source>
</evidence>
<dbReference type="GO" id="GO:0003724">
    <property type="term" value="F:RNA helicase activity"/>
    <property type="evidence" value="ECO:0007669"/>
    <property type="project" value="UniProtKB-EC"/>
</dbReference>
<dbReference type="OrthoDB" id="10009520at2759"/>
<dbReference type="PROSITE" id="PS00690">
    <property type="entry name" value="DEAH_ATP_HELICASE"/>
    <property type="match status" value="1"/>
</dbReference>
<evidence type="ECO:0000256" key="4">
    <source>
        <dbReference type="ARBA" id="ARBA00022723"/>
    </source>
</evidence>
<keyword evidence="19" id="KW-1185">Reference proteome</keyword>
<evidence type="ECO:0000256" key="5">
    <source>
        <dbReference type="ARBA" id="ARBA00022737"/>
    </source>
</evidence>
<dbReference type="GO" id="GO:0005524">
    <property type="term" value="F:ATP binding"/>
    <property type="evidence" value="ECO:0007669"/>
    <property type="project" value="UniProtKB-KW"/>
</dbReference>
<keyword evidence="8" id="KW-0833">Ubl conjugation pathway</keyword>
<dbReference type="InterPro" id="IPR056246">
    <property type="entry name" value="KH_DEAH11/12_1st"/>
</dbReference>
<evidence type="ECO:0000256" key="12">
    <source>
        <dbReference type="ARBA" id="ARBA00022840"/>
    </source>
</evidence>
<evidence type="ECO:0000256" key="11">
    <source>
        <dbReference type="ARBA" id="ARBA00022833"/>
    </source>
</evidence>
<name>A0A8X7XZS2_POPTO</name>
<dbReference type="FunFam" id="1.20.120.1750:FF:000020">
    <property type="entry name" value="ATP-dependent RNA helicase DEAH12 chloroplastic"/>
    <property type="match status" value="1"/>
</dbReference>
<comment type="similarity">
    <text evidence="1">Belongs to the DEAD box helicase family. DEAH subfamily.</text>
</comment>
<dbReference type="InterPro" id="IPR007502">
    <property type="entry name" value="Helicase-assoc_dom"/>
</dbReference>
<organism evidence="18 19">
    <name type="scientific">Populus tomentosa</name>
    <name type="common">Chinese white poplar</name>
    <dbReference type="NCBI Taxonomy" id="118781"/>
    <lineage>
        <taxon>Eukaryota</taxon>
        <taxon>Viridiplantae</taxon>
        <taxon>Streptophyta</taxon>
        <taxon>Embryophyta</taxon>
        <taxon>Tracheophyta</taxon>
        <taxon>Spermatophyta</taxon>
        <taxon>Magnoliopsida</taxon>
        <taxon>eudicotyledons</taxon>
        <taxon>Gunneridae</taxon>
        <taxon>Pentapetalae</taxon>
        <taxon>rosids</taxon>
        <taxon>fabids</taxon>
        <taxon>Malpighiales</taxon>
        <taxon>Salicaceae</taxon>
        <taxon>Saliceae</taxon>
        <taxon>Populus</taxon>
    </lineage>
</organism>
<dbReference type="CDD" id="cd17917">
    <property type="entry name" value="DEXHc_RHA-like"/>
    <property type="match status" value="1"/>
</dbReference>
<evidence type="ECO:0000256" key="2">
    <source>
        <dbReference type="ARBA" id="ARBA00012552"/>
    </source>
</evidence>
<keyword evidence="6" id="KW-0547">Nucleotide-binding</keyword>
<dbReference type="CDD" id="cd18791">
    <property type="entry name" value="SF2_C_RHA"/>
    <property type="match status" value="1"/>
</dbReference>
<dbReference type="PROSITE" id="PS51873">
    <property type="entry name" value="TRIAD"/>
    <property type="match status" value="1"/>
</dbReference>
<dbReference type="InterPro" id="IPR011545">
    <property type="entry name" value="DEAD/DEAH_box_helicase_dom"/>
</dbReference>
<dbReference type="InterPro" id="IPR011709">
    <property type="entry name" value="DEAD-box_helicase_OB_fold"/>
</dbReference>
<keyword evidence="10" id="KW-0347">Helicase</keyword>
<dbReference type="Pfam" id="PF01485">
    <property type="entry name" value="IBR"/>
    <property type="match status" value="1"/>
</dbReference>
<dbReference type="SMART" id="SM00847">
    <property type="entry name" value="HA2"/>
    <property type="match status" value="1"/>
</dbReference>
<evidence type="ECO:0000256" key="10">
    <source>
        <dbReference type="ARBA" id="ARBA00022806"/>
    </source>
</evidence>
<dbReference type="SMART" id="SM00490">
    <property type="entry name" value="HELICc"/>
    <property type="match status" value="1"/>
</dbReference>
<dbReference type="FunFam" id="1.20.120.1080:FF:000033">
    <property type="entry name" value="RBR-type E3 ubiquitin transferase"/>
    <property type="match status" value="1"/>
</dbReference>
<dbReference type="Pfam" id="PF00271">
    <property type="entry name" value="Helicase_C"/>
    <property type="match status" value="1"/>
</dbReference>
<gene>
    <name evidence="18" type="ORF">POTOM_054741</name>
</gene>
<dbReference type="Pfam" id="PF24637">
    <property type="entry name" value="RRM_DEAH11"/>
    <property type="match status" value="1"/>
</dbReference>
<dbReference type="FunFam" id="3.40.50.300:FF:001279">
    <property type="entry name" value="ATP-dependent RNA helicase DEAH12 chloroplastic"/>
    <property type="match status" value="1"/>
</dbReference>
<dbReference type="GO" id="GO:0016740">
    <property type="term" value="F:transferase activity"/>
    <property type="evidence" value="ECO:0007669"/>
    <property type="project" value="UniProtKB-KW"/>
</dbReference>
<dbReference type="InterPro" id="IPR044066">
    <property type="entry name" value="TRIAD_supradom"/>
</dbReference>
<dbReference type="Pfam" id="PF24475">
    <property type="entry name" value="RBD_DEAH11"/>
    <property type="match status" value="1"/>
</dbReference>
<dbReference type="PROSITE" id="PS51194">
    <property type="entry name" value="HELICASE_CTER"/>
    <property type="match status" value="1"/>
</dbReference>
<evidence type="ECO:0000259" key="15">
    <source>
        <dbReference type="PROSITE" id="PS51192"/>
    </source>
</evidence>
<dbReference type="InterPro" id="IPR013087">
    <property type="entry name" value="Znf_C2H2_type"/>
</dbReference>
<dbReference type="PANTHER" id="PTHR18934:SF81">
    <property type="entry name" value="ATP-DEPENDENT RNA HELICASE DEAH11, CHLOROPLASTIC-RELATED"/>
    <property type="match status" value="1"/>
</dbReference>
<evidence type="ECO:0000256" key="1">
    <source>
        <dbReference type="ARBA" id="ARBA00008792"/>
    </source>
</evidence>
<dbReference type="Pfam" id="PF24471">
    <property type="entry name" value="KH_DEAH11"/>
    <property type="match status" value="1"/>
</dbReference>
<evidence type="ECO:0000259" key="17">
    <source>
        <dbReference type="PROSITE" id="PS51873"/>
    </source>
</evidence>
<evidence type="ECO:0000256" key="9">
    <source>
        <dbReference type="ARBA" id="ARBA00022801"/>
    </source>
</evidence>
<accession>A0A8X7XZS2</accession>
<feature type="compositionally biased region" description="Basic residues" evidence="14">
    <location>
        <begin position="9"/>
        <end position="25"/>
    </location>
</feature>
<proteinExistence type="inferred from homology"/>
<dbReference type="SMART" id="SM00647">
    <property type="entry name" value="IBR"/>
    <property type="match status" value="2"/>
</dbReference>
<sequence length="1773" mass="200468">MINSNNHHPSTRHHHHFQHRQSQHFNRHRNFRNHQNHQNQSLFVVRLLSNHRNNNRTQSPLETLISQCKPDKSDRNPTSAVAARLFFHDQSDAIAAIVFLWERRLAGDHVYTPVTDFDVNEGDLNERIRGLFKLYAEKVLEGEVVKKLERKIENLAVEIGKFMSFSKRPKGVRVYSENKVKKEALRVEMEVVVKRAEEFRKGMRCLMDCIEGKEIGDLGVLRVYDEGNGRKMGIFYYWSRIHFLILRECRRVENGLPIYGFRSEFLKMLHSQQLSGICFLYLKEYYDLKFNFKLSLCAYAYSCMIFYEWLVMVLIGETGSGKSTQLAQFIADSGVASIGSILCTQPRKIAAISLGKRVGEECNGCYEDNSIICYPSYSSSQKFGSKVIYMTDHCLLQNLMKDKKLFGVSCIIVDEAHERSLNTDLLLGLLKELLQERPDLRLIIMSATVDASKLSSYFFGCGTFHVLGRSFPVEIKYAPAASRESLDPLPSSNNAAPYVCDVVKMAMEIHAAEEDGAILAFLTSQAEVEWACEKFQSPSAIALPLHGKLSHEEQCRVFQNYPGKRKVVFATNLAETSLTIPGVRYVVDSGLVKDSRFESSSGMNVLRVSKISQSSANQRAGRAGRTDPGKCYRLYSVSDYQSMDLHQEPEICKVHLGIAVLRILASGIKNVLEFDFIDAPSVDAINKAIRNLVQLGAVACKHDAFALTADGHYLVKLGMEPRLGKIILESLRYGLRKEGVVLAAAMANASNIFCRVGTYDEKLKSDCLKVRFCHHDGDLFTLLSVYREWESIRQENRNKWCWENRINAKTMRRCRDTVLELENCLKNELNIIIPTYWLWDPLVASVHDENMKKIILSSLADNVAMYSGYDRLGYEVVLSGEYFQLHPSCSLQVYNQKPHWVVFAELLSISSQYLVCVTAIDFDSLSTFIHPLFDVSKMESRKLQLRVIKGFGGVALKRFCGKSNSSLTALVSRMRAIYMDERIGIEINVGDNEIQLFASSKDIEKIYEYVNNALIYETKWLRNECLEKCLYHEVRAGASPPVALVGAGAEIKHLELGNRCLTVDVHLSNVNVVDDKEVLTFLEKSVSGICGYNKFTGTGQHGDDAERWGRVSFLTPEAARKALYFNGSELCGCVLKLSLSRSSVGGIRRSSFAAVKAKISWPRRYSKGYAVVRCERNDAQFIVDDCFNVLIGGRFVQCQTSTRDMNSVVIRGLDKETSEAEILEVLHKTTNRRILDVFLIRGDEVNNHSVDAFEQAILKEIAPFMPSQGTLSNYCHVQVFAPEPKDSFMKAWITFDGKLHLEAAKALQHMQGKALAGCFSWQKMQCQQVFHSSASCSASVYAFIEGQLNTLLKSFKFRPEAGKFDYAGVCCNLERNENGSYRVKISANATKTVAELRRPLEQLMNGKKVDHCSLTPMVLQLLFSKDGIMLMKSLQQEMGTYILFDRQNLTVRIFGPEKKVALTEQKLIASLLALHDKEQTDIRLRGGAMPYDLMKKVVEKFGPDLHVLKETFPEAEFMLNTRRHVISFSGKKDLRLQVEQMIRDFARSVGVNGSIKRYEDDNIACPICLCEVEDCYQLEACGHKFCQSCLVEQLESAMRGRDGFPVGCAHEGCGMHIWLADLKSLLPCEKLEDLFRASLSAFVASSGGTYRFCPSPDCPSVYRVASGMVGDLFVCGACYAETCTRCHVEYHPFVSCEKYKELKEDPDMSLKEWCKGKEHVKNCPVCGYTIEKVDGCNHIECRCGKHICWVCLEFFMSGDDCYSHLRSVHPATL</sequence>
<dbReference type="Pfam" id="PF24641">
    <property type="entry name" value="KH_DEAH11_2nd"/>
    <property type="match status" value="1"/>
</dbReference>
<dbReference type="EC" id="3.6.4.13" evidence="2"/>
<keyword evidence="9" id="KW-0378">Hydrolase</keyword>
<dbReference type="Pfam" id="PF24638">
    <property type="entry name" value="KH_DEAH11_1st"/>
    <property type="match status" value="1"/>
</dbReference>
<evidence type="ECO:0000313" key="19">
    <source>
        <dbReference type="Proteomes" id="UP000886885"/>
    </source>
</evidence>
<keyword evidence="5" id="KW-0677">Repeat</keyword>
<feature type="region of interest" description="Disordered" evidence="14">
    <location>
        <begin position="1"/>
        <end position="25"/>
    </location>
</feature>
<dbReference type="Proteomes" id="UP000886885">
    <property type="component" value="Chromosome 17D"/>
</dbReference>
<dbReference type="PROSITE" id="PS51192">
    <property type="entry name" value="HELICASE_ATP_BIND_1"/>
    <property type="match status" value="1"/>
</dbReference>
<dbReference type="SMART" id="SM00487">
    <property type="entry name" value="DEXDc"/>
    <property type="match status" value="1"/>
</dbReference>
<dbReference type="PANTHER" id="PTHR18934">
    <property type="entry name" value="ATP-DEPENDENT RNA HELICASE"/>
    <property type="match status" value="1"/>
</dbReference>
<evidence type="ECO:0000256" key="8">
    <source>
        <dbReference type="ARBA" id="ARBA00022786"/>
    </source>
</evidence>
<dbReference type="InterPro" id="IPR002464">
    <property type="entry name" value="DNA/RNA_helicase_DEAH_CS"/>
</dbReference>
<evidence type="ECO:0000256" key="6">
    <source>
        <dbReference type="ARBA" id="ARBA00022741"/>
    </source>
</evidence>
<reference evidence="18" key="1">
    <citation type="journal article" date="2020" name="bioRxiv">
        <title>Hybrid origin of Populus tomentosa Carr. identified through genome sequencing and phylogenomic analysis.</title>
        <authorList>
            <person name="An X."/>
            <person name="Gao K."/>
            <person name="Chen Z."/>
            <person name="Li J."/>
            <person name="Yang X."/>
            <person name="Yang X."/>
            <person name="Zhou J."/>
            <person name="Guo T."/>
            <person name="Zhao T."/>
            <person name="Huang S."/>
            <person name="Miao D."/>
            <person name="Khan W.U."/>
            <person name="Rao P."/>
            <person name="Ye M."/>
            <person name="Lei B."/>
            <person name="Liao W."/>
            <person name="Wang J."/>
            <person name="Ji L."/>
            <person name="Li Y."/>
            <person name="Guo B."/>
            <person name="Mustafa N.S."/>
            <person name="Li S."/>
            <person name="Yun Q."/>
            <person name="Keller S.R."/>
            <person name="Mao J."/>
            <person name="Zhang R."/>
            <person name="Strauss S.H."/>
        </authorList>
    </citation>
    <scope>NUCLEOTIDE SEQUENCE</scope>
    <source>
        <strain evidence="18">GM15</strain>
        <tissue evidence="18">Leaf</tissue>
    </source>
</reference>
<keyword evidence="3" id="KW-0808">Transferase</keyword>
<dbReference type="InterPro" id="IPR056248">
    <property type="entry name" value="RBD_DEAH11/12"/>
</dbReference>
<feature type="domain" description="Helicase C-terminal" evidence="16">
    <location>
        <begin position="501"/>
        <end position="672"/>
    </location>
</feature>
<dbReference type="GO" id="GO:0008270">
    <property type="term" value="F:zinc ion binding"/>
    <property type="evidence" value="ECO:0007669"/>
    <property type="project" value="UniProtKB-KW"/>
</dbReference>
<dbReference type="PROSITE" id="PS00518">
    <property type="entry name" value="ZF_RING_1"/>
    <property type="match status" value="1"/>
</dbReference>
<keyword evidence="12" id="KW-0067">ATP-binding</keyword>
<feature type="domain" description="Helicase ATP-binding" evidence="15">
    <location>
        <begin position="303"/>
        <end position="467"/>
    </location>
</feature>
<dbReference type="CDD" id="cd20335">
    <property type="entry name" value="BRcat_RBR"/>
    <property type="match status" value="1"/>
</dbReference>
<evidence type="ECO:0000256" key="7">
    <source>
        <dbReference type="ARBA" id="ARBA00022771"/>
    </source>
</evidence>
<comment type="catalytic activity">
    <reaction evidence="13">
        <text>ATP + H2O = ADP + phosphate + H(+)</text>
        <dbReference type="Rhea" id="RHEA:13065"/>
        <dbReference type="ChEBI" id="CHEBI:15377"/>
        <dbReference type="ChEBI" id="CHEBI:15378"/>
        <dbReference type="ChEBI" id="CHEBI:30616"/>
        <dbReference type="ChEBI" id="CHEBI:43474"/>
        <dbReference type="ChEBI" id="CHEBI:456216"/>
        <dbReference type="EC" id="3.6.4.13"/>
    </reaction>
</comment>
<dbReference type="Pfam" id="PF00270">
    <property type="entry name" value="DEAD"/>
    <property type="match status" value="1"/>
</dbReference>
<keyword evidence="11" id="KW-0862">Zinc</keyword>
<keyword evidence="4" id="KW-0479">Metal-binding</keyword>